<keyword evidence="2" id="KW-1185">Reference proteome</keyword>
<feature type="region of interest" description="Disordered" evidence="1">
    <location>
        <begin position="660"/>
        <end position="685"/>
    </location>
</feature>
<dbReference type="AlphaFoldDB" id="A0A914I3P4"/>
<evidence type="ECO:0000313" key="2">
    <source>
        <dbReference type="Proteomes" id="UP000887572"/>
    </source>
</evidence>
<organism evidence="2 3">
    <name type="scientific">Globodera rostochiensis</name>
    <name type="common">Golden nematode worm</name>
    <name type="synonym">Heterodera rostochiensis</name>
    <dbReference type="NCBI Taxonomy" id="31243"/>
    <lineage>
        <taxon>Eukaryota</taxon>
        <taxon>Metazoa</taxon>
        <taxon>Ecdysozoa</taxon>
        <taxon>Nematoda</taxon>
        <taxon>Chromadorea</taxon>
        <taxon>Rhabditida</taxon>
        <taxon>Tylenchina</taxon>
        <taxon>Tylenchomorpha</taxon>
        <taxon>Tylenchoidea</taxon>
        <taxon>Heteroderidae</taxon>
        <taxon>Heteroderinae</taxon>
        <taxon>Globodera</taxon>
    </lineage>
</organism>
<protein>
    <submittedName>
        <fullName evidence="3">Uncharacterized protein</fullName>
    </submittedName>
</protein>
<evidence type="ECO:0000256" key="1">
    <source>
        <dbReference type="SAM" id="MobiDB-lite"/>
    </source>
</evidence>
<dbReference type="Proteomes" id="UP000887572">
    <property type="component" value="Unplaced"/>
</dbReference>
<feature type="region of interest" description="Disordered" evidence="1">
    <location>
        <begin position="614"/>
        <end position="643"/>
    </location>
</feature>
<evidence type="ECO:0000313" key="3">
    <source>
        <dbReference type="WBParaSite" id="Gr19_v10_g7017.t1"/>
    </source>
</evidence>
<reference evidence="3" key="1">
    <citation type="submission" date="2022-11" db="UniProtKB">
        <authorList>
            <consortium name="WormBaseParasite"/>
        </authorList>
    </citation>
    <scope>IDENTIFICATION</scope>
</reference>
<name>A0A914I3P4_GLORO</name>
<sequence>MQSSMAETGEQQRLRYALCVGVVGDECQLIFADDLSSVTLRPRIGECRLGRWFRMASLPDQYQHFSLLEHENGPFTTRVVGDGFSKRVQVQLPICFVPDLSAFGWHAMNDADRNKFYSPHLEKAGQVWAMLDWSRIEPGHRYEALLSVEIDSIRQLPRWTLDSADDILGFSKLFAKTGSFGVPTSAGVVLRILPEYDRNGHCLVTIRRHVDARLAFGRIWNQNLSVGDIVDFVCIETCCRSLPLMMALDIAKSVQPDSGKVRAVEFVSDDLFKLRVPLSAQLLAGLRDNRRVAGSLELANHGTLLDVDNVIGQKLAAMPKDVEGGVAGCSFYANIRARLCLVPEKITPLWVLVGIESVERATDFGDIEDVQATTPMTASTTAAVQSVTAVSATKQQQQHVVVEAMEEEGTAAVDEVGEEVQEAEEVRLEEEALVLFTHIVRRDLYMRFFDDREGKFTRNKCCNRDDLPPNFDTSDPPMPGSWAHIVYTVDCARDIQHIVIIGLRPVDLVTTTENLGAILRYAMMTVVPSNAHVWKTLLETTRVCTVQQLLSGAAGPAPTAIRMGLLKLNSPPVLMTGALNLIGRMLSMNGRWLGLGMARIACVDGSVANDENSVPMSSSWAASTSAPASRTPTPLAKVNPSAQFGSTSKSVFRKMAFANKETKKQKKNREKKELQQKQNVQQPENVQNQSLSTIVLFIKSVGFEQHMRFYCTEKVTFKQFRCCKRNDLPECPAVGTWARIVYTNISDQHIRVSFFKKLDYDETRKNALTWAMKLARPENVRVWNSLSDQKNDWPMWQLEKINRSVT</sequence>
<accession>A0A914I3P4</accession>
<proteinExistence type="predicted"/>
<feature type="compositionally biased region" description="Low complexity" evidence="1">
    <location>
        <begin position="676"/>
        <end position="685"/>
    </location>
</feature>
<dbReference type="WBParaSite" id="Gr19_v10_g7017.t1">
    <property type="protein sequence ID" value="Gr19_v10_g7017.t1"/>
    <property type="gene ID" value="Gr19_v10_g7017"/>
</dbReference>
<feature type="compositionally biased region" description="Low complexity" evidence="1">
    <location>
        <begin position="614"/>
        <end position="634"/>
    </location>
</feature>